<name>A0A453PYB8_AEGTS</name>
<organism evidence="2 3">
    <name type="scientific">Aegilops tauschii subsp. strangulata</name>
    <name type="common">Goatgrass</name>
    <dbReference type="NCBI Taxonomy" id="200361"/>
    <lineage>
        <taxon>Eukaryota</taxon>
        <taxon>Viridiplantae</taxon>
        <taxon>Streptophyta</taxon>
        <taxon>Embryophyta</taxon>
        <taxon>Tracheophyta</taxon>
        <taxon>Spermatophyta</taxon>
        <taxon>Magnoliopsida</taxon>
        <taxon>Liliopsida</taxon>
        <taxon>Poales</taxon>
        <taxon>Poaceae</taxon>
        <taxon>BOP clade</taxon>
        <taxon>Pooideae</taxon>
        <taxon>Triticodae</taxon>
        <taxon>Triticeae</taxon>
        <taxon>Triticinae</taxon>
        <taxon>Aegilops</taxon>
    </lineage>
</organism>
<reference evidence="2" key="5">
    <citation type="journal article" date="2021" name="G3 (Bethesda)">
        <title>Aegilops tauschii genome assembly Aet v5.0 features greater sequence contiguity and improved annotation.</title>
        <authorList>
            <person name="Wang L."/>
            <person name="Zhu T."/>
            <person name="Rodriguez J.C."/>
            <person name="Deal K.R."/>
            <person name="Dubcovsky J."/>
            <person name="McGuire P.E."/>
            <person name="Lux T."/>
            <person name="Spannagl M."/>
            <person name="Mayer K.F.X."/>
            <person name="Baldrich P."/>
            <person name="Meyers B.C."/>
            <person name="Huo N."/>
            <person name="Gu Y.Q."/>
            <person name="Zhou H."/>
            <person name="Devos K.M."/>
            <person name="Bennetzen J.L."/>
            <person name="Unver T."/>
            <person name="Budak H."/>
            <person name="Gulick P.J."/>
            <person name="Galiba G."/>
            <person name="Kalapos B."/>
            <person name="Nelson D.R."/>
            <person name="Li P."/>
            <person name="You F.M."/>
            <person name="Luo M.C."/>
            <person name="Dvorak J."/>
        </authorList>
    </citation>
    <scope>NUCLEOTIDE SEQUENCE [LARGE SCALE GENOMIC DNA]</scope>
    <source>
        <strain evidence="2">cv. AL8/78</strain>
    </source>
</reference>
<keyword evidence="1" id="KW-0472">Membrane</keyword>
<protein>
    <submittedName>
        <fullName evidence="2">Uncharacterized protein</fullName>
    </submittedName>
</protein>
<accession>A0A453PYB8</accession>
<evidence type="ECO:0000313" key="2">
    <source>
        <dbReference type="EnsemblPlants" id="AET6Gv20909100.5"/>
    </source>
</evidence>
<reference evidence="2" key="4">
    <citation type="submission" date="2019-03" db="UniProtKB">
        <authorList>
            <consortium name="EnsemblPlants"/>
        </authorList>
    </citation>
    <scope>IDENTIFICATION</scope>
</reference>
<reference evidence="3" key="2">
    <citation type="journal article" date="2017" name="Nat. Plants">
        <title>The Aegilops tauschii genome reveals multiple impacts of transposons.</title>
        <authorList>
            <person name="Zhao G."/>
            <person name="Zou C."/>
            <person name="Li K."/>
            <person name="Wang K."/>
            <person name="Li T."/>
            <person name="Gao L."/>
            <person name="Zhang X."/>
            <person name="Wang H."/>
            <person name="Yang Z."/>
            <person name="Liu X."/>
            <person name="Jiang W."/>
            <person name="Mao L."/>
            <person name="Kong X."/>
            <person name="Jiao Y."/>
            <person name="Jia J."/>
        </authorList>
    </citation>
    <scope>NUCLEOTIDE SEQUENCE [LARGE SCALE GENOMIC DNA]</scope>
    <source>
        <strain evidence="3">cv. AL8/78</strain>
    </source>
</reference>
<keyword evidence="3" id="KW-1185">Reference proteome</keyword>
<dbReference type="Gramene" id="AET6Gv20909100.5">
    <property type="protein sequence ID" value="AET6Gv20909100.5"/>
    <property type="gene ID" value="AET6Gv20909100"/>
</dbReference>
<reference evidence="2" key="3">
    <citation type="journal article" date="2017" name="Nature">
        <title>Genome sequence of the progenitor of the wheat D genome Aegilops tauschii.</title>
        <authorList>
            <person name="Luo M.C."/>
            <person name="Gu Y.Q."/>
            <person name="Puiu D."/>
            <person name="Wang H."/>
            <person name="Twardziok S.O."/>
            <person name="Deal K.R."/>
            <person name="Huo N."/>
            <person name="Zhu T."/>
            <person name="Wang L."/>
            <person name="Wang Y."/>
            <person name="McGuire P.E."/>
            <person name="Liu S."/>
            <person name="Long H."/>
            <person name="Ramasamy R.K."/>
            <person name="Rodriguez J.C."/>
            <person name="Van S.L."/>
            <person name="Yuan L."/>
            <person name="Wang Z."/>
            <person name="Xia Z."/>
            <person name="Xiao L."/>
            <person name="Anderson O.D."/>
            <person name="Ouyang S."/>
            <person name="Liang Y."/>
            <person name="Zimin A.V."/>
            <person name="Pertea G."/>
            <person name="Qi P."/>
            <person name="Bennetzen J.L."/>
            <person name="Dai X."/>
            <person name="Dawson M.W."/>
            <person name="Muller H.G."/>
            <person name="Kugler K."/>
            <person name="Rivarola-Duarte L."/>
            <person name="Spannagl M."/>
            <person name="Mayer K.F.X."/>
            <person name="Lu F.H."/>
            <person name="Bevan M.W."/>
            <person name="Leroy P."/>
            <person name="Li P."/>
            <person name="You F.M."/>
            <person name="Sun Q."/>
            <person name="Liu Z."/>
            <person name="Lyons E."/>
            <person name="Wicker T."/>
            <person name="Salzberg S.L."/>
            <person name="Devos K.M."/>
            <person name="Dvorak J."/>
        </authorList>
    </citation>
    <scope>NUCLEOTIDE SEQUENCE [LARGE SCALE GENOMIC DNA]</scope>
    <source>
        <strain evidence="2">cv. AL8/78</strain>
    </source>
</reference>
<dbReference type="AlphaFoldDB" id="A0A453PYB8"/>
<sequence>LRCPGQMMIFHTLRLLFGLENSVGGRIHRVDRHRCSRYLCSARSLQCCNFLIHFFCNNQSLDIAACFSCSVATECLLILGLSSPLPCYQANGLRNKRDDDYLFLHLIIYGGLVPCWFALPCLQSKLTNGGRGNAVICFKIYVD</sequence>
<evidence type="ECO:0000256" key="1">
    <source>
        <dbReference type="SAM" id="Phobius"/>
    </source>
</evidence>
<keyword evidence="1" id="KW-0812">Transmembrane</keyword>
<reference evidence="3" key="1">
    <citation type="journal article" date="2014" name="Science">
        <title>Ancient hybridizations among the ancestral genomes of bread wheat.</title>
        <authorList>
            <consortium name="International Wheat Genome Sequencing Consortium,"/>
            <person name="Marcussen T."/>
            <person name="Sandve S.R."/>
            <person name="Heier L."/>
            <person name="Spannagl M."/>
            <person name="Pfeifer M."/>
            <person name="Jakobsen K.S."/>
            <person name="Wulff B.B."/>
            <person name="Steuernagel B."/>
            <person name="Mayer K.F."/>
            <person name="Olsen O.A."/>
        </authorList>
    </citation>
    <scope>NUCLEOTIDE SEQUENCE [LARGE SCALE GENOMIC DNA]</scope>
    <source>
        <strain evidence="3">cv. AL8/78</strain>
    </source>
</reference>
<keyword evidence="1" id="KW-1133">Transmembrane helix</keyword>
<dbReference type="Proteomes" id="UP000015105">
    <property type="component" value="Chromosome 6D"/>
</dbReference>
<evidence type="ECO:0000313" key="3">
    <source>
        <dbReference type="Proteomes" id="UP000015105"/>
    </source>
</evidence>
<proteinExistence type="predicted"/>
<feature type="transmembrane region" description="Helical" evidence="1">
    <location>
        <begin position="101"/>
        <end position="119"/>
    </location>
</feature>
<dbReference type="EnsemblPlants" id="AET6Gv20909100.5">
    <property type="protein sequence ID" value="AET6Gv20909100.5"/>
    <property type="gene ID" value="AET6Gv20909100"/>
</dbReference>